<feature type="compositionally biased region" description="Low complexity" evidence="1">
    <location>
        <begin position="77"/>
        <end position="88"/>
    </location>
</feature>
<sequence length="121" mass="12275">MKTSTRNAAAVAGIAILLGTAGGGTLAAQGQAKQQLISDDAVIRVSSTSPDHHGKHRTTHRHQNRSAQEAPAQIRTAEVGVEAAADAVPRSQAATESPQGSGVEVVLKSLPGLDSDGESCS</sequence>
<organism evidence="3">
    <name type="scientific">Arthrobacter sp. K5</name>
    <dbReference type="NCBI Taxonomy" id="2839623"/>
    <lineage>
        <taxon>Bacteria</taxon>
        <taxon>Bacillati</taxon>
        <taxon>Actinomycetota</taxon>
        <taxon>Actinomycetes</taxon>
        <taxon>Micrococcales</taxon>
        <taxon>Micrococcaceae</taxon>
        <taxon>Arthrobacter</taxon>
    </lineage>
</organism>
<feature type="signal peptide" evidence="2">
    <location>
        <begin position="1"/>
        <end position="27"/>
    </location>
</feature>
<dbReference type="AlphaFoldDB" id="A0AAU8EJ64"/>
<feature type="compositionally biased region" description="Basic residues" evidence="1">
    <location>
        <begin position="53"/>
        <end position="64"/>
    </location>
</feature>
<keyword evidence="2" id="KW-0732">Signal</keyword>
<evidence type="ECO:0000256" key="1">
    <source>
        <dbReference type="SAM" id="MobiDB-lite"/>
    </source>
</evidence>
<dbReference type="EMBL" id="CP159279">
    <property type="protein sequence ID" value="XCH09445.1"/>
    <property type="molecule type" value="Genomic_DNA"/>
</dbReference>
<feature type="region of interest" description="Disordered" evidence="1">
    <location>
        <begin position="46"/>
        <end position="121"/>
    </location>
</feature>
<proteinExistence type="predicted"/>
<feature type="chain" id="PRO_5043380976" description="Secreted protein" evidence="2">
    <location>
        <begin position="28"/>
        <end position="121"/>
    </location>
</feature>
<accession>A0AAU8EJ64</accession>
<evidence type="ECO:0000256" key="2">
    <source>
        <dbReference type="SAM" id="SignalP"/>
    </source>
</evidence>
<dbReference type="RefSeq" id="WP_003806304.1">
    <property type="nucleotide sequence ID" value="NZ_CP159279.1"/>
</dbReference>
<gene>
    <name evidence="3" type="ORF">ABRP34_11280</name>
</gene>
<protein>
    <recommendedName>
        <fullName evidence="4">Secreted protein</fullName>
    </recommendedName>
</protein>
<evidence type="ECO:0000313" key="3">
    <source>
        <dbReference type="EMBL" id="XCH09445.1"/>
    </source>
</evidence>
<reference evidence="3" key="1">
    <citation type="submission" date="2024-06" db="EMBL/GenBank/DDBJ databases">
        <title>Biodegradation of dimethachlon by Arthrobacter sp. K5: mechanistic insights and ecological implications.</title>
        <authorList>
            <person name="Hu S."/>
            <person name="Lu P."/>
        </authorList>
    </citation>
    <scope>NUCLEOTIDE SEQUENCE</scope>
    <source>
        <strain evidence="3">K5</strain>
    </source>
</reference>
<evidence type="ECO:0008006" key="4">
    <source>
        <dbReference type="Google" id="ProtNLM"/>
    </source>
</evidence>
<name>A0AAU8EJ64_9MICC</name>